<protein>
    <submittedName>
        <fullName evidence="2">Uncharacterized protein LOC142169782</fullName>
    </submittedName>
</protein>
<dbReference type="Proteomes" id="UP000790787">
    <property type="component" value="Chromosome 15"/>
</dbReference>
<organism evidence="1 2">
    <name type="scientific">Nicotiana tabacum</name>
    <name type="common">Common tobacco</name>
    <dbReference type="NCBI Taxonomy" id="4097"/>
    <lineage>
        <taxon>Eukaryota</taxon>
        <taxon>Viridiplantae</taxon>
        <taxon>Streptophyta</taxon>
        <taxon>Embryophyta</taxon>
        <taxon>Tracheophyta</taxon>
        <taxon>Spermatophyta</taxon>
        <taxon>Magnoliopsida</taxon>
        <taxon>eudicotyledons</taxon>
        <taxon>Gunneridae</taxon>
        <taxon>Pentapetalae</taxon>
        <taxon>asterids</taxon>
        <taxon>lamiids</taxon>
        <taxon>Solanales</taxon>
        <taxon>Solanaceae</taxon>
        <taxon>Nicotianoideae</taxon>
        <taxon>Nicotianeae</taxon>
        <taxon>Nicotiana</taxon>
    </lineage>
</organism>
<gene>
    <name evidence="2" type="primary">LOC142169782</name>
</gene>
<sequence>MDEVLPNCEHRMCARHILANWSKKWRGIERKNYFWRCARSTYEAELKKNLDFMERLGGKGIIDDLLWYNKERWSKVYFKFFSNCDSMDNNMAESFNSWILDPRHKIIITMLDEIRVKIMNRIGQLREFNGWICDISPMALKVLQDNTVKSMKYDIMWNRDIGYKVKETEYLKHLVSLQTMTCSCRSWMLKGIPSAHAVAALHFKKLEPINYVAH</sequence>
<keyword evidence="1" id="KW-1185">Reference proteome</keyword>
<reference evidence="1" key="1">
    <citation type="journal article" date="2014" name="Nat. Commun.">
        <title>The tobacco genome sequence and its comparison with those of tomato and potato.</title>
        <authorList>
            <person name="Sierro N."/>
            <person name="Battey J.N."/>
            <person name="Ouadi S."/>
            <person name="Bakaher N."/>
            <person name="Bovet L."/>
            <person name="Willig A."/>
            <person name="Goepfert S."/>
            <person name="Peitsch M.C."/>
            <person name="Ivanov N.V."/>
        </authorList>
    </citation>
    <scope>NUCLEOTIDE SEQUENCE [LARGE SCALE GENOMIC DNA]</scope>
</reference>
<evidence type="ECO:0000313" key="2">
    <source>
        <dbReference type="RefSeq" id="XP_075087793.1"/>
    </source>
</evidence>
<accession>A0AC58SS53</accession>
<reference evidence="2" key="2">
    <citation type="submission" date="2025-08" db="UniProtKB">
        <authorList>
            <consortium name="RefSeq"/>
        </authorList>
    </citation>
    <scope>IDENTIFICATION</scope>
    <source>
        <tissue evidence="2">Leaf</tissue>
    </source>
</reference>
<name>A0AC58SS53_TOBAC</name>
<proteinExistence type="predicted"/>
<dbReference type="RefSeq" id="XP_075087793.1">
    <property type="nucleotide sequence ID" value="XM_075231692.1"/>
</dbReference>
<evidence type="ECO:0000313" key="1">
    <source>
        <dbReference type="Proteomes" id="UP000790787"/>
    </source>
</evidence>